<keyword evidence="1" id="KW-0547">Nucleotide-binding</keyword>
<evidence type="ECO:0000313" key="1">
    <source>
        <dbReference type="EMBL" id="MFD2112589.1"/>
    </source>
</evidence>
<dbReference type="RefSeq" id="WP_386027004.1">
    <property type="nucleotide sequence ID" value="NZ_JBHUHX010000032.1"/>
</dbReference>
<protein>
    <submittedName>
        <fullName evidence="1">ATP dependent RNA helicase</fullName>
    </submittedName>
</protein>
<sequence>MQPLIAMLATDDLVHLDRPALESRLGDLIRRYVREASVEQAESVVRHIDALYLHPDVCRDAEEQCAYRRFARHWRCIAGRYREGKVDPMSGTVVT</sequence>
<accession>A0ABW4YA47</accession>
<gene>
    <name evidence="1" type="ORF">ACFSJC_12130</name>
</gene>
<keyword evidence="1" id="KW-0378">Hydrolase</keyword>
<dbReference type="Proteomes" id="UP001597337">
    <property type="component" value="Unassembled WGS sequence"/>
</dbReference>
<name>A0ABW4YA47_9GAMM</name>
<comment type="caution">
    <text evidence="1">The sequence shown here is derived from an EMBL/GenBank/DDBJ whole genome shotgun (WGS) entry which is preliminary data.</text>
</comment>
<keyword evidence="2" id="KW-1185">Reference proteome</keyword>
<evidence type="ECO:0000313" key="2">
    <source>
        <dbReference type="Proteomes" id="UP001597337"/>
    </source>
</evidence>
<dbReference type="EMBL" id="JBHUHX010000032">
    <property type="protein sequence ID" value="MFD2112589.1"/>
    <property type="molecule type" value="Genomic_DNA"/>
</dbReference>
<keyword evidence="1" id="KW-0347">Helicase</keyword>
<proteinExistence type="predicted"/>
<organism evidence="1 2">
    <name type="scientific">Thiorhodococcus fuscus</name>
    <dbReference type="NCBI Taxonomy" id="527200"/>
    <lineage>
        <taxon>Bacteria</taxon>
        <taxon>Pseudomonadati</taxon>
        <taxon>Pseudomonadota</taxon>
        <taxon>Gammaproteobacteria</taxon>
        <taxon>Chromatiales</taxon>
        <taxon>Chromatiaceae</taxon>
        <taxon>Thiorhodococcus</taxon>
    </lineage>
</organism>
<keyword evidence="1" id="KW-0067">ATP-binding</keyword>
<dbReference type="GO" id="GO:0004386">
    <property type="term" value="F:helicase activity"/>
    <property type="evidence" value="ECO:0007669"/>
    <property type="project" value="UniProtKB-KW"/>
</dbReference>
<reference evidence="2" key="1">
    <citation type="journal article" date="2019" name="Int. J. Syst. Evol. Microbiol.">
        <title>The Global Catalogue of Microorganisms (GCM) 10K type strain sequencing project: providing services to taxonomists for standard genome sequencing and annotation.</title>
        <authorList>
            <consortium name="The Broad Institute Genomics Platform"/>
            <consortium name="The Broad Institute Genome Sequencing Center for Infectious Disease"/>
            <person name="Wu L."/>
            <person name="Ma J."/>
        </authorList>
    </citation>
    <scope>NUCLEOTIDE SEQUENCE [LARGE SCALE GENOMIC DNA]</scope>
    <source>
        <strain evidence="2">KACC 12597</strain>
    </source>
</reference>